<proteinExistence type="predicted"/>
<feature type="region of interest" description="Disordered" evidence="1">
    <location>
        <begin position="48"/>
        <end position="77"/>
    </location>
</feature>
<protein>
    <submittedName>
        <fullName evidence="2">Uncharacterized protein</fullName>
    </submittedName>
</protein>
<gene>
    <name evidence="2" type="ORF">EVAR_83729_1</name>
</gene>
<reference evidence="2 3" key="1">
    <citation type="journal article" date="2019" name="Commun. Biol.">
        <title>The bagworm genome reveals a unique fibroin gene that provides high tensile strength.</title>
        <authorList>
            <person name="Kono N."/>
            <person name="Nakamura H."/>
            <person name="Ohtoshi R."/>
            <person name="Tomita M."/>
            <person name="Numata K."/>
            <person name="Arakawa K."/>
        </authorList>
    </citation>
    <scope>NUCLEOTIDE SEQUENCE [LARGE SCALE GENOMIC DNA]</scope>
</reference>
<organism evidence="2 3">
    <name type="scientific">Eumeta variegata</name>
    <name type="common">Bagworm moth</name>
    <name type="synonym">Eumeta japonica</name>
    <dbReference type="NCBI Taxonomy" id="151549"/>
    <lineage>
        <taxon>Eukaryota</taxon>
        <taxon>Metazoa</taxon>
        <taxon>Ecdysozoa</taxon>
        <taxon>Arthropoda</taxon>
        <taxon>Hexapoda</taxon>
        <taxon>Insecta</taxon>
        <taxon>Pterygota</taxon>
        <taxon>Neoptera</taxon>
        <taxon>Endopterygota</taxon>
        <taxon>Lepidoptera</taxon>
        <taxon>Glossata</taxon>
        <taxon>Ditrysia</taxon>
        <taxon>Tineoidea</taxon>
        <taxon>Psychidae</taxon>
        <taxon>Oiketicinae</taxon>
        <taxon>Eumeta</taxon>
    </lineage>
</organism>
<evidence type="ECO:0000256" key="1">
    <source>
        <dbReference type="SAM" id="MobiDB-lite"/>
    </source>
</evidence>
<name>A0A4C1WD20_EUMVA</name>
<evidence type="ECO:0000313" key="3">
    <source>
        <dbReference type="Proteomes" id="UP000299102"/>
    </source>
</evidence>
<dbReference type="Proteomes" id="UP000299102">
    <property type="component" value="Unassembled WGS sequence"/>
</dbReference>
<evidence type="ECO:0000313" key="2">
    <source>
        <dbReference type="EMBL" id="GBP48027.1"/>
    </source>
</evidence>
<keyword evidence="3" id="KW-1185">Reference proteome</keyword>
<comment type="caution">
    <text evidence="2">The sequence shown here is derived from an EMBL/GenBank/DDBJ whole genome shotgun (WGS) entry which is preliminary data.</text>
</comment>
<sequence length="107" mass="12160">MYHVHTYTPLQPRLPINIHTRPNRTDTRSFSVVLRNRPFEWRHPPKYTGHSLLNAPPVRDTHPDGRGRGRPARGTASCSHSISLVRDTNTRAKPVAMCTGCVLSVRR</sequence>
<dbReference type="EMBL" id="BGZK01000515">
    <property type="protein sequence ID" value="GBP48027.1"/>
    <property type="molecule type" value="Genomic_DNA"/>
</dbReference>
<accession>A0A4C1WD20</accession>
<dbReference type="AlphaFoldDB" id="A0A4C1WD20"/>